<keyword evidence="4 7" id="KW-0812">Transmembrane</keyword>
<feature type="transmembrane region" description="Helical" evidence="7">
    <location>
        <begin position="34"/>
        <end position="52"/>
    </location>
</feature>
<evidence type="ECO:0000256" key="2">
    <source>
        <dbReference type="ARBA" id="ARBA00010792"/>
    </source>
</evidence>
<keyword evidence="10" id="KW-1185">Reference proteome</keyword>
<dbReference type="EMBL" id="BAAALF010000108">
    <property type="protein sequence ID" value="GAA1254245.1"/>
    <property type="molecule type" value="Genomic_DNA"/>
</dbReference>
<evidence type="ECO:0000256" key="3">
    <source>
        <dbReference type="ARBA" id="ARBA00022475"/>
    </source>
</evidence>
<name>A0ABN1WNZ5_9ACTN</name>
<dbReference type="Proteomes" id="UP001500037">
    <property type="component" value="Unassembled WGS sequence"/>
</dbReference>
<keyword evidence="3" id="KW-1003">Cell membrane</keyword>
<dbReference type="PANTHER" id="PTHR42709:SF6">
    <property type="entry name" value="UNDECAPRENYL PHOSPHATE TRANSPORTER A"/>
    <property type="match status" value="1"/>
</dbReference>
<evidence type="ECO:0000313" key="10">
    <source>
        <dbReference type="Proteomes" id="UP001500037"/>
    </source>
</evidence>
<protein>
    <recommendedName>
        <fullName evidence="8">VTT domain-containing protein</fullName>
    </recommendedName>
</protein>
<evidence type="ECO:0000256" key="5">
    <source>
        <dbReference type="ARBA" id="ARBA00022989"/>
    </source>
</evidence>
<evidence type="ECO:0000313" key="9">
    <source>
        <dbReference type="EMBL" id="GAA1254245.1"/>
    </source>
</evidence>
<reference evidence="9 10" key="1">
    <citation type="journal article" date="2019" name="Int. J. Syst. Evol. Microbiol.">
        <title>The Global Catalogue of Microorganisms (GCM) 10K type strain sequencing project: providing services to taxonomists for standard genome sequencing and annotation.</title>
        <authorList>
            <consortium name="The Broad Institute Genomics Platform"/>
            <consortium name="The Broad Institute Genome Sequencing Center for Infectious Disease"/>
            <person name="Wu L."/>
            <person name="Ma J."/>
        </authorList>
    </citation>
    <scope>NUCLEOTIDE SEQUENCE [LARGE SCALE GENOMIC DNA]</scope>
    <source>
        <strain evidence="9 10">JCM 13004</strain>
    </source>
</reference>
<evidence type="ECO:0000259" key="8">
    <source>
        <dbReference type="Pfam" id="PF09335"/>
    </source>
</evidence>
<evidence type="ECO:0000256" key="6">
    <source>
        <dbReference type="ARBA" id="ARBA00023136"/>
    </source>
</evidence>
<evidence type="ECO:0000256" key="1">
    <source>
        <dbReference type="ARBA" id="ARBA00004651"/>
    </source>
</evidence>
<dbReference type="Pfam" id="PF09335">
    <property type="entry name" value="VTT_dom"/>
    <property type="match status" value="1"/>
</dbReference>
<keyword evidence="6 7" id="KW-0472">Membrane</keyword>
<accession>A0ABN1WNZ5</accession>
<dbReference type="InterPro" id="IPR051311">
    <property type="entry name" value="DedA_domain"/>
</dbReference>
<feature type="transmembrane region" description="Helical" evidence="7">
    <location>
        <begin position="72"/>
        <end position="94"/>
    </location>
</feature>
<comment type="subcellular location">
    <subcellularLocation>
        <location evidence="1">Cell membrane</location>
        <topology evidence="1">Multi-pass membrane protein</topology>
    </subcellularLocation>
</comment>
<sequence>MRLRITQPGALPMTAATPELPGPLAALAPYLDHYGYLAVGVLVLLDNAALPVPGQTVLILAAVFAGAGRLDLAAVVAVALVAAVAGDCLGYLLGRSGGRAMVQRYGRYVWLTEERLHRGEEFFARYGGRVVVIARFIDGLRQTNGIIAGTTEMPWRRFLPCNVLGAVLWVGVWSAVGYLAGSNIDEVYRQALRFQLYLLIAVGVLAVLLAVRHLVRRRRER</sequence>
<evidence type="ECO:0000256" key="4">
    <source>
        <dbReference type="ARBA" id="ARBA00022692"/>
    </source>
</evidence>
<dbReference type="PANTHER" id="PTHR42709">
    <property type="entry name" value="ALKALINE PHOSPHATASE LIKE PROTEIN"/>
    <property type="match status" value="1"/>
</dbReference>
<keyword evidence="5 7" id="KW-1133">Transmembrane helix</keyword>
<proteinExistence type="inferred from homology"/>
<comment type="caution">
    <text evidence="9">The sequence shown here is derived from an EMBL/GenBank/DDBJ whole genome shotgun (WGS) entry which is preliminary data.</text>
</comment>
<feature type="transmembrane region" description="Helical" evidence="7">
    <location>
        <begin position="194"/>
        <end position="215"/>
    </location>
</feature>
<evidence type="ECO:0000256" key="7">
    <source>
        <dbReference type="SAM" id="Phobius"/>
    </source>
</evidence>
<dbReference type="InterPro" id="IPR032816">
    <property type="entry name" value="VTT_dom"/>
</dbReference>
<feature type="domain" description="VTT" evidence="8">
    <location>
        <begin position="52"/>
        <end position="178"/>
    </location>
</feature>
<gene>
    <name evidence="9" type="ORF">GCM10009665_51100</name>
</gene>
<comment type="similarity">
    <text evidence="2">Belongs to the DedA family.</text>
</comment>
<feature type="transmembrane region" description="Helical" evidence="7">
    <location>
        <begin position="163"/>
        <end position="182"/>
    </location>
</feature>
<organism evidence="9 10">
    <name type="scientific">Kitasatospora nipponensis</name>
    <dbReference type="NCBI Taxonomy" id="258049"/>
    <lineage>
        <taxon>Bacteria</taxon>
        <taxon>Bacillati</taxon>
        <taxon>Actinomycetota</taxon>
        <taxon>Actinomycetes</taxon>
        <taxon>Kitasatosporales</taxon>
        <taxon>Streptomycetaceae</taxon>
        <taxon>Kitasatospora</taxon>
    </lineage>
</organism>